<dbReference type="Pfam" id="PF00366">
    <property type="entry name" value="Ribosomal_S17"/>
    <property type="match status" value="1"/>
</dbReference>
<reference evidence="5" key="1">
    <citation type="journal article" date="2016" name="Genome Announc.">
        <title>Genome sequences of three species of Hanseniaspora isolated from spontaneous wine fermentations.</title>
        <authorList>
            <person name="Sternes P.R."/>
            <person name="Lee D."/>
            <person name="Kutyna D.R."/>
            <person name="Borneman A.R."/>
        </authorList>
    </citation>
    <scope>NUCLEOTIDE SEQUENCE [LARGE SCALE GENOMIC DNA]</scope>
    <source>
        <strain evidence="5">AWRI3579</strain>
    </source>
</reference>
<evidence type="ECO:0000256" key="3">
    <source>
        <dbReference type="ARBA" id="ARBA00023274"/>
    </source>
</evidence>
<dbReference type="GO" id="GO:0005739">
    <property type="term" value="C:mitochondrion"/>
    <property type="evidence" value="ECO:0007669"/>
    <property type="project" value="TreeGrafter"/>
</dbReference>
<evidence type="ECO:0000256" key="2">
    <source>
        <dbReference type="ARBA" id="ARBA00022980"/>
    </source>
</evidence>
<keyword evidence="5" id="KW-1185">Reference proteome</keyword>
<dbReference type="GO" id="GO:0005840">
    <property type="term" value="C:ribosome"/>
    <property type="evidence" value="ECO:0007669"/>
    <property type="project" value="UniProtKB-KW"/>
</dbReference>
<dbReference type="GO" id="GO:0006412">
    <property type="term" value="P:translation"/>
    <property type="evidence" value="ECO:0007669"/>
    <property type="project" value="InterPro"/>
</dbReference>
<name>A0A1E5RF45_9ASCO</name>
<dbReference type="GO" id="GO:0003735">
    <property type="term" value="F:structural constituent of ribosome"/>
    <property type="evidence" value="ECO:0007669"/>
    <property type="project" value="InterPro"/>
</dbReference>
<dbReference type="SUPFAM" id="SSF50249">
    <property type="entry name" value="Nucleic acid-binding proteins"/>
    <property type="match status" value="1"/>
</dbReference>
<dbReference type="InParanoid" id="A0A1E5RF45"/>
<dbReference type="Gene3D" id="2.40.50.140">
    <property type="entry name" value="Nucleic acid-binding proteins"/>
    <property type="match status" value="1"/>
</dbReference>
<dbReference type="GO" id="GO:1990904">
    <property type="term" value="C:ribonucleoprotein complex"/>
    <property type="evidence" value="ECO:0007669"/>
    <property type="project" value="UniProtKB-KW"/>
</dbReference>
<dbReference type="InterPro" id="IPR012340">
    <property type="entry name" value="NA-bd_OB-fold"/>
</dbReference>
<dbReference type="OrthoDB" id="274752at2759"/>
<accession>A0A1E5RF45</accession>
<dbReference type="PANTHER" id="PTHR10744:SF1">
    <property type="entry name" value="SMALL RIBOSOMAL SUBUNIT PROTEIN US17M"/>
    <property type="match status" value="1"/>
</dbReference>
<proteinExistence type="inferred from homology"/>
<sequence length="252" mass="29232">MARQNFIGVVVSQGKMIKTVKVRIEKKKFDARINKYVFLKKDYLVHDEAGVSREGDLVRIESTRPLSKRKFFSIAEIMKNKGQQNALYEQNAKTQIMQEENIKTQEFLNRRREQQENSDISLVSDVMVLKQYYQHQNGSSSASSSSVPQELLNKVEEIKTRYNLNDDLSSDSVKKLLTLDLESLKQKTLNKTEKLLDLHATLNELLQDDAKCNKILTTYMNVEDPESLKKNIKKNILRKYLLKSVDNKEVDI</sequence>
<keyword evidence="2 4" id="KW-0689">Ribosomal protein</keyword>
<organism evidence="4 5">
    <name type="scientific">Hanseniaspora osmophila</name>
    <dbReference type="NCBI Taxonomy" id="56408"/>
    <lineage>
        <taxon>Eukaryota</taxon>
        <taxon>Fungi</taxon>
        <taxon>Dikarya</taxon>
        <taxon>Ascomycota</taxon>
        <taxon>Saccharomycotina</taxon>
        <taxon>Saccharomycetes</taxon>
        <taxon>Saccharomycodales</taxon>
        <taxon>Saccharomycodaceae</taxon>
        <taxon>Hanseniaspora</taxon>
    </lineage>
</organism>
<dbReference type="Proteomes" id="UP000095728">
    <property type="component" value="Unassembled WGS sequence"/>
</dbReference>
<dbReference type="EMBL" id="LPNM01000007">
    <property type="protein sequence ID" value="OEJ85517.1"/>
    <property type="molecule type" value="Genomic_DNA"/>
</dbReference>
<dbReference type="STRING" id="56408.A0A1E5RF45"/>
<gene>
    <name evidence="4" type="ORF">AWRI3579_g2014</name>
</gene>
<keyword evidence="3" id="KW-0687">Ribonucleoprotein</keyword>
<evidence type="ECO:0000313" key="4">
    <source>
        <dbReference type="EMBL" id="OEJ85517.1"/>
    </source>
</evidence>
<comment type="similarity">
    <text evidence="1">Belongs to the universal ribosomal protein uS17 family.</text>
</comment>
<dbReference type="InterPro" id="IPR000266">
    <property type="entry name" value="Ribosomal_uS17"/>
</dbReference>
<dbReference type="PANTHER" id="PTHR10744">
    <property type="entry name" value="40S RIBOSOMAL PROTEIN S11 FAMILY MEMBER"/>
    <property type="match status" value="1"/>
</dbReference>
<dbReference type="CDD" id="cd00364">
    <property type="entry name" value="Ribosomal_uS17"/>
    <property type="match status" value="1"/>
</dbReference>
<evidence type="ECO:0000256" key="1">
    <source>
        <dbReference type="ARBA" id="ARBA00010254"/>
    </source>
</evidence>
<comment type="caution">
    <text evidence="4">The sequence shown here is derived from an EMBL/GenBank/DDBJ whole genome shotgun (WGS) entry which is preliminary data.</text>
</comment>
<dbReference type="AlphaFoldDB" id="A0A1E5RF45"/>
<dbReference type="FunCoup" id="A0A1E5RF45">
    <property type="interactions" value="224"/>
</dbReference>
<evidence type="ECO:0000313" key="5">
    <source>
        <dbReference type="Proteomes" id="UP000095728"/>
    </source>
</evidence>
<protein>
    <submittedName>
        <fullName evidence="4">37S ribosomal protein S17, mitochondrial</fullName>
    </submittedName>
</protein>